<reference evidence="2 3" key="1">
    <citation type="submission" date="2019-06" db="EMBL/GenBank/DDBJ databases">
        <title>WGS assembly of Gossypium darwinii.</title>
        <authorList>
            <person name="Chen Z.J."/>
            <person name="Sreedasyam A."/>
            <person name="Ando A."/>
            <person name="Song Q."/>
            <person name="De L."/>
            <person name="Hulse-Kemp A."/>
            <person name="Ding M."/>
            <person name="Ye W."/>
            <person name="Kirkbride R."/>
            <person name="Jenkins J."/>
            <person name="Plott C."/>
            <person name="Lovell J."/>
            <person name="Lin Y.-M."/>
            <person name="Vaughn R."/>
            <person name="Liu B."/>
            <person name="Li W."/>
            <person name="Simpson S."/>
            <person name="Scheffler B."/>
            <person name="Saski C."/>
            <person name="Grover C."/>
            <person name="Hu G."/>
            <person name="Conover J."/>
            <person name="Carlson J."/>
            <person name="Shu S."/>
            <person name="Boston L."/>
            <person name="Williams M."/>
            <person name="Peterson D."/>
            <person name="Mcgee K."/>
            <person name="Jones D."/>
            <person name="Wendel J."/>
            <person name="Stelly D."/>
            <person name="Grimwood J."/>
            <person name="Schmutz J."/>
        </authorList>
    </citation>
    <scope>NUCLEOTIDE SEQUENCE [LARGE SCALE GENOMIC DNA]</scope>
    <source>
        <strain evidence="2">1808015.09</strain>
    </source>
</reference>
<evidence type="ECO:0000313" key="3">
    <source>
        <dbReference type="Proteomes" id="UP000323506"/>
    </source>
</evidence>
<name>A0A5D2GSU7_GOSDA</name>
<gene>
    <name evidence="2" type="ORF">ES288_A04G031400v1</name>
</gene>
<sequence>MELQPWLLVTTFNILAVRISETMLESQVLKNPKLILGFVCSGLMVLFVMLIILDFSSRAMGQGQ</sequence>
<keyword evidence="1" id="KW-1133">Transmembrane helix</keyword>
<accession>A0A5D2GSU7</accession>
<feature type="transmembrane region" description="Helical" evidence="1">
    <location>
        <begin position="34"/>
        <end position="55"/>
    </location>
</feature>
<organism evidence="2 3">
    <name type="scientific">Gossypium darwinii</name>
    <name type="common">Darwin's cotton</name>
    <name type="synonym">Gossypium barbadense var. darwinii</name>
    <dbReference type="NCBI Taxonomy" id="34276"/>
    <lineage>
        <taxon>Eukaryota</taxon>
        <taxon>Viridiplantae</taxon>
        <taxon>Streptophyta</taxon>
        <taxon>Embryophyta</taxon>
        <taxon>Tracheophyta</taxon>
        <taxon>Spermatophyta</taxon>
        <taxon>Magnoliopsida</taxon>
        <taxon>eudicotyledons</taxon>
        <taxon>Gunneridae</taxon>
        <taxon>Pentapetalae</taxon>
        <taxon>rosids</taxon>
        <taxon>malvids</taxon>
        <taxon>Malvales</taxon>
        <taxon>Malvaceae</taxon>
        <taxon>Malvoideae</taxon>
        <taxon>Gossypium</taxon>
    </lineage>
</organism>
<keyword evidence="1" id="KW-0812">Transmembrane</keyword>
<keyword evidence="1" id="KW-0472">Membrane</keyword>
<dbReference type="Proteomes" id="UP000323506">
    <property type="component" value="Chromosome A04"/>
</dbReference>
<evidence type="ECO:0000313" key="2">
    <source>
        <dbReference type="EMBL" id="TYH21285.1"/>
    </source>
</evidence>
<dbReference type="AlphaFoldDB" id="A0A5D2GSU7"/>
<proteinExistence type="predicted"/>
<dbReference type="EMBL" id="CM017691">
    <property type="protein sequence ID" value="TYH21285.1"/>
    <property type="molecule type" value="Genomic_DNA"/>
</dbReference>
<evidence type="ECO:0000256" key="1">
    <source>
        <dbReference type="SAM" id="Phobius"/>
    </source>
</evidence>
<keyword evidence="3" id="KW-1185">Reference proteome</keyword>
<protein>
    <submittedName>
        <fullName evidence="2">Uncharacterized protein</fullName>
    </submittedName>
</protein>